<proteinExistence type="predicted"/>
<dbReference type="OrthoDB" id="7475540at2"/>
<comment type="caution">
    <text evidence="2">The sequence shown here is derived from an EMBL/GenBank/DDBJ whole genome shotgun (WGS) entry which is preliminary data.</text>
</comment>
<dbReference type="Proteomes" id="UP000284395">
    <property type="component" value="Unassembled WGS sequence"/>
</dbReference>
<reference evidence="2 3" key="1">
    <citation type="submission" date="2018-09" db="EMBL/GenBank/DDBJ databases">
        <title>Altererythrobacter spongiae sp. nov., isolated from a marine sponge.</title>
        <authorList>
            <person name="Zhuang L."/>
            <person name="Luo L."/>
        </authorList>
    </citation>
    <scope>NUCLEOTIDE SEQUENCE [LARGE SCALE GENOMIC DNA]</scope>
    <source>
        <strain evidence="2 3">HN-Y73</strain>
    </source>
</reference>
<dbReference type="AlphaFoldDB" id="A0A420EAJ3"/>
<organism evidence="2 3">
    <name type="scientific">Altericroceibacterium spongiae</name>
    <dbReference type="NCBI Taxonomy" id="2320269"/>
    <lineage>
        <taxon>Bacteria</taxon>
        <taxon>Pseudomonadati</taxon>
        <taxon>Pseudomonadota</taxon>
        <taxon>Alphaproteobacteria</taxon>
        <taxon>Sphingomonadales</taxon>
        <taxon>Erythrobacteraceae</taxon>
        <taxon>Altericroceibacterium</taxon>
    </lineage>
</organism>
<keyword evidence="3" id="KW-1185">Reference proteome</keyword>
<evidence type="ECO:0000313" key="2">
    <source>
        <dbReference type="EMBL" id="RKF17706.1"/>
    </source>
</evidence>
<evidence type="ECO:0000259" key="1">
    <source>
        <dbReference type="Pfam" id="PF10502"/>
    </source>
</evidence>
<protein>
    <submittedName>
        <fullName evidence="2">Type VI secretion protein</fullName>
    </submittedName>
</protein>
<gene>
    <name evidence="2" type="ORF">D6851_15720</name>
</gene>
<dbReference type="Gene3D" id="2.10.109.10">
    <property type="entry name" value="Umud Fragment, subunit A"/>
    <property type="match status" value="1"/>
</dbReference>
<dbReference type="InterPro" id="IPR019533">
    <property type="entry name" value="Peptidase_S26"/>
</dbReference>
<dbReference type="InterPro" id="IPR036286">
    <property type="entry name" value="LexA/Signal_pep-like_sf"/>
</dbReference>
<dbReference type="EMBL" id="RAPF01000012">
    <property type="protein sequence ID" value="RKF17706.1"/>
    <property type="molecule type" value="Genomic_DNA"/>
</dbReference>
<name>A0A420EAJ3_9SPHN</name>
<feature type="domain" description="Peptidase S26" evidence="1">
    <location>
        <begin position="47"/>
        <end position="174"/>
    </location>
</feature>
<dbReference type="RefSeq" id="WP_120325859.1">
    <property type="nucleotide sequence ID" value="NZ_RAPF01000012.1"/>
</dbReference>
<dbReference type="GO" id="GO:0004252">
    <property type="term" value="F:serine-type endopeptidase activity"/>
    <property type="evidence" value="ECO:0007669"/>
    <property type="project" value="InterPro"/>
</dbReference>
<evidence type="ECO:0000313" key="3">
    <source>
        <dbReference type="Proteomes" id="UP000284395"/>
    </source>
</evidence>
<sequence>MARKVSLGSLARTRLSFRKKMLSLGVIAVLGFTVHSISRWSETHGFLINATESLPNWAFFIQSGVFPTRGDYVIFDPGDDPIVTEYFGEHPSLFAKITYGVAGDLVERRGNEVYVNGDPVARLKPYTRKGDKLTAGPVGVIPKGCVYAGSHHKDGFDSRYANIGFVCKDRLVGVGTPIL</sequence>
<accession>A0A420EAJ3</accession>
<dbReference type="Pfam" id="PF10502">
    <property type="entry name" value="Peptidase_S26"/>
    <property type="match status" value="1"/>
</dbReference>
<dbReference type="SUPFAM" id="SSF51306">
    <property type="entry name" value="LexA/Signal peptidase"/>
    <property type="match status" value="1"/>
</dbReference>
<dbReference type="GO" id="GO:0006465">
    <property type="term" value="P:signal peptide processing"/>
    <property type="evidence" value="ECO:0007669"/>
    <property type="project" value="InterPro"/>
</dbReference>